<name>A0A5R9A1I3_PSENT</name>
<gene>
    <name evidence="2" type="ORF">FEA48_22830</name>
</gene>
<dbReference type="Proteomes" id="UP000307510">
    <property type="component" value="Unassembled WGS sequence"/>
</dbReference>
<dbReference type="InterPro" id="IPR007712">
    <property type="entry name" value="RelE/ParE_toxin"/>
</dbReference>
<accession>A0A5R9A1I3</accession>
<dbReference type="AlphaFoldDB" id="A0A5R9A1I3"/>
<keyword evidence="1" id="KW-1277">Toxin-antitoxin system</keyword>
<protein>
    <submittedName>
        <fullName evidence="2">Type II toxin-antitoxin system RelE/ParE family toxin</fullName>
    </submittedName>
</protein>
<dbReference type="Pfam" id="PF05016">
    <property type="entry name" value="ParE_toxin"/>
    <property type="match status" value="1"/>
</dbReference>
<evidence type="ECO:0000313" key="3">
    <source>
        <dbReference type="Proteomes" id="UP000307510"/>
    </source>
</evidence>
<dbReference type="EMBL" id="VASG01000006">
    <property type="protein sequence ID" value="TLP71656.1"/>
    <property type="molecule type" value="Genomic_DNA"/>
</dbReference>
<dbReference type="InterPro" id="IPR035093">
    <property type="entry name" value="RelE/ParE_toxin_dom_sf"/>
</dbReference>
<reference evidence="2 3" key="1">
    <citation type="submission" date="2019-05" db="EMBL/GenBank/DDBJ databases">
        <authorList>
            <person name="Moore K."/>
            <person name="O'Neill P."/>
            <person name="Farbos A."/>
            <person name="Studholme D.J."/>
        </authorList>
    </citation>
    <scope>NUCLEOTIDE SEQUENCE [LARGE SCALE GENOMIC DNA]</scope>
    <source>
        <strain evidence="2 3">DSM 9128</strain>
    </source>
</reference>
<evidence type="ECO:0000256" key="1">
    <source>
        <dbReference type="ARBA" id="ARBA00022649"/>
    </source>
</evidence>
<organism evidence="2 3">
    <name type="scientific">Pseudomonas nitroreducens</name>
    <dbReference type="NCBI Taxonomy" id="46680"/>
    <lineage>
        <taxon>Bacteria</taxon>
        <taxon>Pseudomonadati</taxon>
        <taxon>Pseudomonadota</taxon>
        <taxon>Gammaproteobacteria</taxon>
        <taxon>Pseudomonadales</taxon>
        <taxon>Pseudomonadaceae</taxon>
        <taxon>Pseudomonas</taxon>
    </lineage>
</organism>
<dbReference type="RefSeq" id="WP_138215830.1">
    <property type="nucleotide sequence ID" value="NZ_VASG01000006.1"/>
</dbReference>
<dbReference type="Gene3D" id="3.30.2310.20">
    <property type="entry name" value="RelE-like"/>
    <property type="match status" value="1"/>
</dbReference>
<dbReference type="SUPFAM" id="SSF143011">
    <property type="entry name" value="RelE-like"/>
    <property type="match status" value="1"/>
</dbReference>
<evidence type="ECO:0000313" key="2">
    <source>
        <dbReference type="EMBL" id="TLP71656.1"/>
    </source>
</evidence>
<sequence>MKWSVRFHPEVENDLRLLGSAEALRVLKVIRQRIAEGEPDKIGKPLRGALAGLRRIRTGDVRIVYRINGTEIVLVLCIGARRDDEVYVAATRRV</sequence>
<proteinExistence type="predicted"/>
<comment type="caution">
    <text evidence="2">The sequence shown here is derived from an EMBL/GenBank/DDBJ whole genome shotgun (WGS) entry which is preliminary data.</text>
</comment>
<reference evidence="3" key="2">
    <citation type="submission" date="2019-06" db="EMBL/GenBank/DDBJ databases">
        <title>AzeR, a transcriptional regulator that responds to azelaic acid in Pseudomonas nitroreducens.</title>
        <authorList>
            <person name="Bez C."/>
            <person name="Javvadi S.G."/>
            <person name="Bertani I."/>
            <person name="Devescovi G."/>
            <person name="Studholme D.J."/>
            <person name="Geller A."/>
            <person name="Levy A."/>
            <person name="Venturi V."/>
        </authorList>
    </citation>
    <scope>NUCLEOTIDE SEQUENCE [LARGE SCALE GENOMIC DNA]</scope>
    <source>
        <strain evidence="3">DSM 9128</strain>
    </source>
</reference>